<sequence>MSKENHSKQCFMSVETDDDCHENTNHLFQYASTNNIVALDDEYNSEENDSERKGSYIDDSGVFHCDEDLEEEDCQQAFKSKEELYQKGPDLPPLKSFLKSTIESKNTLSQDKNDASIYTQLMSSLDMTTRKLHNEYPTSCFEDNRSEHKLSSSAPSGYDYLDEQHELQMLEVQKYFQLSASAPASQMANEDIIDEEYESISDMNDFCNDELVTTANESQTCSATIQGQQTVQSDENECDYQETTAVKDDNKELMDDSNLSWKELADRCYGQTDDKLSLSTVDPNNPFLEVYFERVRQREYPFSTSGPSYLYINPYYMPYQSCYTSMSTDYTPMEQPRNHGSFIMEVTNIAGAVKLKHLYDLFFDPSVLYHRDDYTAFVCYQSLDSLTAAVGQYYGRRFMGKKLHCCAYMRENFTTGTSLGTQTTECTMEPSSSTDSYVGNRSDAEKKSSKAHADKQKKHFSVTIHAENSSTTKQELIQDKPESKRKNRRGNKKSLASINVDCFWRPLRSSEYILATSNTTEDLIFAKATGYWSVDDFHVDFINTLFTSCKNVYLIFIPQQADYINGFGKITSKAQPIHSMNLKNTPFAVKKSEFQIVKEGRNWHNILKIRWINK</sequence>
<gene>
    <name evidence="3" type="ORF">CU097_012209</name>
</gene>
<evidence type="ECO:0000256" key="1">
    <source>
        <dbReference type="SAM" id="MobiDB-lite"/>
    </source>
</evidence>
<feature type="compositionally biased region" description="Polar residues" evidence="1">
    <location>
        <begin position="429"/>
        <end position="439"/>
    </location>
</feature>
<dbReference type="AlphaFoldDB" id="A0A367K4V7"/>
<dbReference type="SUPFAM" id="SSF54928">
    <property type="entry name" value="RNA-binding domain, RBD"/>
    <property type="match status" value="1"/>
</dbReference>
<dbReference type="InterPro" id="IPR007275">
    <property type="entry name" value="YTH_domain"/>
</dbReference>
<dbReference type="InterPro" id="IPR035979">
    <property type="entry name" value="RBD_domain_sf"/>
</dbReference>
<reference evidence="3 4" key="1">
    <citation type="journal article" date="2018" name="G3 (Bethesda)">
        <title>Phylogenetic and Phylogenomic Definition of Rhizopus Species.</title>
        <authorList>
            <person name="Gryganskyi A.P."/>
            <person name="Golan J."/>
            <person name="Dolatabadi S."/>
            <person name="Mondo S."/>
            <person name="Robb S."/>
            <person name="Idnurm A."/>
            <person name="Muszewska A."/>
            <person name="Steczkiewicz K."/>
            <person name="Masonjones S."/>
            <person name="Liao H.L."/>
            <person name="Gajdeczka M.T."/>
            <person name="Anike F."/>
            <person name="Vuek A."/>
            <person name="Anishchenko I.M."/>
            <person name="Voigt K."/>
            <person name="de Hoog G.S."/>
            <person name="Smith M.E."/>
            <person name="Heitman J."/>
            <person name="Vilgalys R."/>
            <person name="Stajich J.E."/>
        </authorList>
    </citation>
    <scope>NUCLEOTIDE SEQUENCE [LARGE SCALE GENOMIC DNA]</scope>
    <source>
        <strain evidence="3 4">CBS 357.93</strain>
    </source>
</reference>
<dbReference type="STRING" id="86630.A0A367K4V7"/>
<feature type="compositionally biased region" description="Basic and acidic residues" evidence="1">
    <location>
        <begin position="442"/>
        <end position="454"/>
    </location>
</feature>
<evidence type="ECO:0000313" key="3">
    <source>
        <dbReference type="EMBL" id="RCH97217.1"/>
    </source>
</evidence>
<feature type="domain" description="YTH" evidence="2">
    <location>
        <begin position="510"/>
        <end position="614"/>
    </location>
</feature>
<dbReference type="EMBL" id="PJQL01000297">
    <property type="protein sequence ID" value="RCH97217.1"/>
    <property type="molecule type" value="Genomic_DNA"/>
</dbReference>
<feature type="region of interest" description="Disordered" evidence="1">
    <location>
        <begin position="470"/>
        <end position="492"/>
    </location>
</feature>
<protein>
    <recommendedName>
        <fullName evidence="2">YTH domain-containing protein</fullName>
    </recommendedName>
</protein>
<keyword evidence="4" id="KW-1185">Reference proteome</keyword>
<organism evidence="3 4">
    <name type="scientific">Rhizopus azygosporus</name>
    <name type="common">Rhizopus microsporus var. azygosporus</name>
    <dbReference type="NCBI Taxonomy" id="86630"/>
    <lineage>
        <taxon>Eukaryota</taxon>
        <taxon>Fungi</taxon>
        <taxon>Fungi incertae sedis</taxon>
        <taxon>Mucoromycota</taxon>
        <taxon>Mucoromycotina</taxon>
        <taxon>Mucoromycetes</taxon>
        <taxon>Mucorales</taxon>
        <taxon>Mucorineae</taxon>
        <taxon>Rhizopodaceae</taxon>
        <taxon>Rhizopus</taxon>
    </lineage>
</organism>
<comment type="caution">
    <text evidence="3">The sequence shown here is derived from an EMBL/GenBank/DDBJ whole genome shotgun (WGS) entry which is preliminary data.</text>
</comment>
<dbReference type="Pfam" id="PF04146">
    <property type="entry name" value="YTH"/>
    <property type="match status" value="1"/>
</dbReference>
<dbReference type="Gene3D" id="3.10.590.10">
    <property type="entry name" value="ph1033 like domains"/>
    <property type="match status" value="1"/>
</dbReference>
<dbReference type="GO" id="GO:0003723">
    <property type="term" value="F:RNA binding"/>
    <property type="evidence" value="ECO:0007669"/>
    <property type="project" value="InterPro"/>
</dbReference>
<dbReference type="PROSITE" id="PS50882">
    <property type="entry name" value="YTH"/>
    <property type="match status" value="1"/>
</dbReference>
<feature type="region of interest" description="Disordered" evidence="1">
    <location>
        <begin position="419"/>
        <end position="458"/>
    </location>
</feature>
<dbReference type="OrthoDB" id="10291696at2759"/>
<proteinExistence type="predicted"/>
<name>A0A367K4V7_RHIAZ</name>
<evidence type="ECO:0000259" key="2">
    <source>
        <dbReference type="PROSITE" id="PS50882"/>
    </source>
</evidence>
<evidence type="ECO:0000313" key="4">
    <source>
        <dbReference type="Proteomes" id="UP000252139"/>
    </source>
</evidence>
<dbReference type="Proteomes" id="UP000252139">
    <property type="component" value="Unassembled WGS sequence"/>
</dbReference>
<accession>A0A367K4V7</accession>